<keyword evidence="2" id="KW-1185">Reference proteome</keyword>
<dbReference type="AlphaFoldDB" id="A0A841EJQ3"/>
<organism evidence="1 2">
    <name type="scientific">Arcicella rosea</name>
    <dbReference type="NCBI Taxonomy" id="502909"/>
    <lineage>
        <taxon>Bacteria</taxon>
        <taxon>Pseudomonadati</taxon>
        <taxon>Bacteroidota</taxon>
        <taxon>Cytophagia</taxon>
        <taxon>Cytophagales</taxon>
        <taxon>Flectobacillaceae</taxon>
        <taxon>Arcicella</taxon>
    </lineage>
</organism>
<evidence type="ECO:0000313" key="2">
    <source>
        <dbReference type="Proteomes" id="UP000524404"/>
    </source>
</evidence>
<evidence type="ECO:0000313" key="1">
    <source>
        <dbReference type="EMBL" id="MBB6003166.1"/>
    </source>
</evidence>
<proteinExistence type="predicted"/>
<reference evidence="1 2" key="1">
    <citation type="submission" date="2020-08" db="EMBL/GenBank/DDBJ databases">
        <title>Functional genomics of gut bacteria from endangered species of beetles.</title>
        <authorList>
            <person name="Carlos-Shanley C."/>
        </authorList>
    </citation>
    <scope>NUCLEOTIDE SEQUENCE [LARGE SCALE GENOMIC DNA]</scope>
    <source>
        <strain evidence="1 2">S00070</strain>
    </source>
</reference>
<protein>
    <recommendedName>
        <fullName evidence="3">Nucleotide-binding universal stress protein, UspA family</fullName>
    </recommendedName>
</protein>
<accession>A0A841EJQ3</accession>
<sequence>MTKTILVPIDFSVASLNTLKIALEPYSEEPIEVILMYSEYLDDSITELLFHTSNKTVSNLITPDFKDALEIIINRFDGKIKCLHIETFHGHNQNALRTFLEANHVDEIYIPSNYQLKTPKKTFSPIPLIRKSNYHIIEVNIETDFELTIQEQIFSLFN</sequence>
<dbReference type="EMBL" id="JACHKT010000010">
    <property type="protein sequence ID" value="MBB6003166.1"/>
    <property type="molecule type" value="Genomic_DNA"/>
</dbReference>
<gene>
    <name evidence="1" type="ORF">HNP25_001818</name>
</gene>
<name>A0A841EJQ3_9BACT</name>
<evidence type="ECO:0008006" key="3">
    <source>
        <dbReference type="Google" id="ProtNLM"/>
    </source>
</evidence>
<comment type="caution">
    <text evidence="1">The sequence shown here is derived from an EMBL/GenBank/DDBJ whole genome shotgun (WGS) entry which is preliminary data.</text>
</comment>
<dbReference type="Proteomes" id="UP000524404">
    <property type="component" value="Unassembled WGS sequence"/>
</dbReference>
<dbReference type="RefSeq" id="WP_184133451.1">
    <property type="nucleotide sequence ID" value="NZ_JACHKT010000010.1"/>
</dbReference>